<feature type="compositionally biased region" description="Polar residues" evidence="2">
    <location>
        <begin position="429"/>
        <end position="448"/>
    </location>
</feature>
<feature type="region of interest" description="Disordered" evidence="2">
    <location>
        <begin position="1"/>
        <end position="30"/>
    </location>
</feature>
<feature type="compositionally biased region" description="Pro residues" evidence="2">
    <location>
        <begin position="414"/>
        <end position="424"/>
    </location>
</feature>
<dbReference type="Pfam" id="PF07145">
    <property type="entry name" value="PAM2"/>
    <property type="match status" value="1"/>
</dbReference>
<name>A0A8C4Q421_EPTBU</name>
<feature type="compositionally biased region" description="Basic and acidic residues" evidence="2">
    <location>
        <begin position="321"/>
        <end position="334"/>
    </location>
</feature>
<feature type="region of interest" description="Disordered" evidence="2">
    <location>
        <begin position="647"/>
        <end position="698"/>
    </location>
</feature>
<dbReference type="GO" id="GO:0003729">
    <property type="term" value="F:mRNA binding"/>
    <property type="evidence" value="ECO:0007669"/>
    <property type="project" value="TreeGrafter"/>
</dbReference>
<evidence type="ECO:0000256" key="1">
    <source>
        <dbReference type="ARBA" id="ARBA00007503"/>
    </source>
</evidence>
<accession>A0A8C4Q421</accession>
<dbReference type="CDD" id="cd00600">
    <property type="entry name" value="Sm_like"/>
    <property type="match status" value="1"/>
</dbReference>
<dbReference type="AlphaFoldDB" id="A0A8C4Q421"/>
<feature type="compositionally biased region" description="Low complexity" evidence="2">
    <location>
        <begin position="363"/>
        <end position="377"/>
    </location>
</feature>
<reference evidence="4" key="1">
    <citation type="submission" date="2025-08" db="UniProtKB">
        <authorList>
            <consortium name="Ensembl"/>
        </authorList>
    </citation>
    <scope>IDENTIFICATION</scope>
</reference>
<feature type="compositionally biased region" description="Low complexity" evidence="2">
    <location>
        <begin position="464"/>
        <end position="473"/>
    </location>
</feature>
<evidence type="ECO:0000313" key="5">
    <source>
        <dbReference type="Proteomes" id="UP000694388"/>
    </source>
</evidence>
<feature type="compositionally biased region" description="Gly residues" evidence="2">
    <location>
        <begin position="345"/>
        <end position="362"/>
    </location>
</feature>
<organism evidence="4 5">
    <name type="scientific">Eptatretus burgeri</name>
    <name type="common">Inshore hagfish</name>
    <dbReference type="NCBI Taxonomy" id="7764"/>
    <lineage>
        <taxon>Eukaryota</taxon>
        <taxon>Metazoa</taxon>
        <taxon>Chordata</taxon>
        <taxon>Craniata</taxon>
        <taxon>Vertebrata</taxon>
        <taxon>Cyclostomata</taxon>
        <taxon>Myxini</taxon>
        <taxon>Myxiniformes</taxon>
        <taxon>Myxinidae</taxon>
        <taxon>Eptatretinae</taxon>
        <taxon>Eptatretus</taxon>
    </lineage>
</organism>
<feature type="compositionally biased region" description="Basic and acidic residues" evidence="2">
    <location>
        <begin position="220"/>
        <end position="235"/>
    </location>
</feature>
<feature type="compositionally biased region" description="Polar residues" evidence="2">
    <location>
        <begin position="286"/>
        <end position="305"/>
    </location>
</feature>
<feature type="region of interest" description="Disordered" evidence="2">
    <location>
        <begin position="216"/>
        <end position="235"/>
    </location>
</feature>
<feature type="region of interest" description="Disordered" evidence="2">
    <location>
        <begin position="128"/>
        <end position="157"/>
    </location>
</feature>
<dbReference type="InterPro" id="IPR045117">
    <property type="entry name" value="ATXN2-like"/>
</dbReference>
<dbReference type="InterPro" id="IPR025852">
    <property type="entry name" value="SM_dom_ATX"/>
</dbReference>
<keyword evidence="5" id="KW-1185">Reference proteome</keyword>
<evidence type="ECO:0000313" key="4">
    <source>
        <dbReference type="Ensembl" id="ENSEBUP00000009700.1"/>
    </source>
</evidence>
<dbReference type="PANTHER" id="PTHR12854:SF7">
    <property type="entry name" value="ATAXIN-2 HOMOLOG"/>
    <property type="match status" value="1"/>
</dbReference>
<dbReference type="Pfam" id="PF06741">
    <property type="entry name" value="LsmAD"/>
    <property type="match status" value="1"/>
</dbReference>
<feature type="domain" description="LsmAD" evidence="3">
    <location>
        <begin position="178"/>
        <end position="242"/>
    </location>
</feature>
<dbReference type="SMART" id="SM01272">
    <property type="entry name" value="LsmAD"/>
    <property type="match status" value="1"/>
</dbReference>
<sequence>MKTGMSGPASRKTGGRPSPGGRGRGNKPPSHCLTYEGIYTNARMVHVLTSMVGSRCELHVKNGRTYDGIFKTFSPQLQLVLDAVHQKQEGAEGGLGGEAILPAVIFQRTDVVTVHFPNVDLSFASRDGSTEGAKVNGEHRERELQPWQGGDGELGELESDTSNGWDATEMFRCNEEVYGVKSTYDDSLSSYTTPLQSDASEDYQRRAARASQLALEMEAGSEKGEKAEEGTEEDRHAAVIRPLNLEPSTPSPPPATRVAAAAAAAAGTGSGTRSGSNAETGVGPSVANTAGVTTSPVAGTGTVSVRSERSYRTKFGNDGSEESRERTYIHRDVKYSSQPRHMRGGMRGAPGGRGGGRGGSGGPNTSPSSSPRGSPYHPHSHNTPPPHHQVYHPTESAGSPVVNGALTPSCSAPPSRPPFPPRTHPSPSNLTPNPSRSTNRLPFSHSQPQAPPSQGRRGGGMEVPRMSPKSQRPSRPPRPPGHPSSGGRVVGVGVTGGRGTPPVGDGAHNSSTHAGTPLPAEVSPQGTARMGSWSAVVSSAPSQTSPKHTTPSAPASTTPQPSSSQHYHPSNQPAPLSHAGTQSPVYSRTAGPVESAGSVLKDEPALLPPGGEGKVPIPSQTAQAPPSVEAERSQDVRELKEFCNKFTLQSSTPKEPQLPPADPVPQPQRPSPTPPAPTAGPIAESQGEGMEGEGETVVEQVRKSTLNPNAREFNPHCKAFHPTVMNLIFVVFMPPPMKLPEASCFQVVPPSMIGFCCRDNIIMAQSRGSQPWGVCTPWGCEMEFQGV</sequence>
<comment type="similarity">
    <text evidence="1">Belongs to the ataxin-2 family.</text>
</comment>
<feature type="compositionally biased region" description="Low complexity" evidence="2">
    <location>
        <begin position="544"/>
        <end position="573"/>
    </location>
</feature>
<dbReference type="GeneTree" id="ENSGT00940000156812"/>
<dbReference type="GO" id="GO:0034063">
    <property type="term" value="P:stress granule assembly"/>
    <property type="evidence" value="ECO:0007669"/>
    <property type="project" value="TreeGrafter"/>
</dbReference>
<reference evidence="4" key="2">
    <citation type="submission" date="2025-09" db="UniProtKB">
        <authorList>
            <consortium name="Ensembl"/>
        </authorList>
    </citation>
    <scope>IDENTIFICATION</scope>
</reference>
<proteinExistence type="inferred from homology"/>
<dbReference type="Proteomes" id="UP000694388">
    <property type="component" value="Unplaced"/>
</dbReference>
<feature type="compositionally biased region" description="Low complexity" evidence="2">
    <location>
        <begin position="256"/>
        <end position="276"/>
    </location>
</feature>
<dbReference type="PANTHER" id="PTHR12854">
    <property type="entry name" value="ATAXIN 2-RELATED"/>
    <property type="match status" value="1"/>
</dbReference>
<evidence type="ECO:0000256" key="2">
    <source>
        <dbReference type="SAM" id="MobiDB-lite"/>
    </source>
</evidence>
<feature type="compositionally biased region" description="Gly residues" evidence="2">
    <location>
        <begin position="488"/>
        <end position="499"/>
    </location>
</feature>
<evidence type="ECO:0000259" key="3">
    <source>
        <dbReference type="SMART" id="SM01272"/>
    </source>
</evidence>
<feature type="compositionally biased region" description="Pro residues" evidence="2">
    <location>
        <begin position="656"/>
        <end position="678"/>
    </location>
</feature>
<dbReference type="Ensembl" id="ENSEBUT00000010229.1">
    <property type="protein sequence ID" value="ENSEBUP00000009700.1"/>
    <property type="gene ID" value="ENSEBUG00000006207.1"/>
</dbReference>
<feature type="region of interest" description="Disordered" evidence="2">
    <location>
        <begin position="243"/>
        <end position="635"/>
    </location>
</feature>
<dbReference type="GO" id="GO:0010494">
    <property type="term" value="C:cytoplasmic stress granule"/>
    <property type="evidence" value="ECO:0007669"/>
    <property type="project" value="TreeGrafter"/>
</dbReference>
<dbReference type="Pfam" id="PF14438">
    <property type="entry name" value="SM-ATX"/>
    <property type="match status" value="1"/>
</dbReference>
<protein>
    <recommendedName>
        <fullName evidence="3">LsmAD domain-containing protein</fullName>
    </recommendedName>
</protein>
<dbReference type="InterPro" id="IPR009604">
    <property type="entry name" value="LsmAD_domain"/>
</dbReference>
<dbReference type="InterPro" id="IPR009818">
    <property type="entry name" value="PAM2_motif"/>
</dbReference>